<dbReference type="InterPro" id="IPR032675">
    <property type="entry name" value="LRR_dom_sf"/>
</dbReference>
<evidence type="ECO:0000256" key="10">
    <source>
        <dbReference type="ARBA" id="ARBA00023136"/>
    </source>
</evidence>
<keyword evidence="9" id="KW-0406">Ion transport</keyword>
<keyword evidence="8" id="KW-1133">Transmembrane helix</keyword>
<dbReference type="AlphaFoldDB" id="A0AAW0PW98"/>
<evidence type="ECO:0000256" key="8">
    <source>
        <dbReference type="ARBA" id="ARBA00022989"/>
    </source>
</evidence>
<keyword evidence="15" id="KW-1185">Reference proteome</keyword>
<feature type="signal peptide" evidence="13">
    <location>
        <begin position="1"/>
        <end position="21"/>
    </location>
</feature>
<name>A0AAW0PW98_9GOBI</name>
<evidence type="ECO:0000313" key="14">
    <source>
        <dbReference type="EMBL" id="KAK7939983.1"/>
    </source>
</evidence>
<keyword evidence="6 13" id="KW-0732">Signal</keyword>
<evidence type="ECO:0000256" key="2">
    <source>
        <dbReference type="ARBA" id="ARBA00022448"/>
    </source>
</evidence>
<dbReference type="SUPFAM" id="SSF52058">
    <property type="entry name" value="L domain-like"/>
    <property type="match status" value="1"/>
</dbReference>
<dbReference type="InterPro" id="IPR003591">
    <property type="entry name" value="Leu-rich_rpt_typical-subtyp"/>
</dbReference>
<evidence type="ECO:0000256" key="1">
    <source>
        <dbReference type="ARBA" id="ARBA00004162"/>
    </source>
</evidence>
<dbReference type="GO" id="GO:0005886">
    <property type="term" value="C:plasma membrane"/>
    <property type="evidence" value="ECO:0007669"/>
    <property type="project" value="UniProtKB-SubCell"/>
</dbReference>
<dbReference type="InterPro" id="IPR001611">
    <property type="entry name" value="Leu-rich_rpt"/>
</dbReference>
<evidence type="ECO:0000256" key="7">
    <source>
        <dbReference type="ARBA" id="ARBA00022737"/>
    </source>
</evidence>
<keyword evidence="4" id="KW-0433">Leucine-rich repeat</keyword>
<evidence type="ECO:0000313" key="15">
    <source>
        <dbReference type="Proteomes" id="UP001460270"/>
    </source>
</evidence>
<comment type="subcellular location">
    <subcellularLocation>
        <location evidence="1">Cell membrane</location>
        <topology evidence="1">Single-pass membrane protein</topology>
    </subcellularLocation>
</comment>
<dbReference type="GO" id="GO:0034220">
    <property type="term" value="P:monoatomic ion transmembrane transport"/>
    <property type="evidence" value="ECO:0007669"/>
    <property type="project" value="UniProtKB-KW"/>
</dbReference>
<feature type="chain" id="PRO_5043878066" description="LRRNT domain-containing protein" evidence="13">
    <location>
        <begin position="22"/>
        <end position="126"/>
    </location>
</feature>
<evidence type="ECO:0000256" key="4">
    <source>
        <dbReference type="ARBA" id="ARBA00022614"/>
    </source>
</evidence>
<gene>
    <name evidence="14" type="ORF">WMY93_003309</name>
</gene>
<protein>
    <recommendedName>
        <fullName evidence="16">LRRNT domain-containing protein</fullName>
    </recommendedName>
</protein>
<evidence type="ECO:0000256" key="5">
    <source>
        <dbReference type="ARBA" id="ARBA00022692"/>
    </source>
</evidence>
<dbReference type="Gene3D" id="3.80.10.10">
    <property type="entry name" value="Ribonuclease Inhibitor"/>
    <property type="match status" value="1"/>
</dbReference>
<keyword evidence="7" id="KW-0677">Repeat</keyword>
<keyword evidence="3" id="KW-1003">Cell membrane</keyword>
<sequence length="126" mass="14081">MPSLQLSVLGLLLVCVPMVLTAKCPKQCVCDQIQLTVACVNKNLTEVPPTIDEITVKLDLRSNDIQELPTGAFKHTPYLTHLSLQRCNIRRVREGAFRGLGRLVFLNLANNHIDILYQESFDGSPH</sequence>
<evidence type="ECO:0000256" key="13">
    <source>
        <dbReference type="SAM" id="SignalP"/>
    </source>
</evidence>
<dbReference type="PANTHER" id="PTHR46473">
    <property type="entry name" value="GH08155P"/>
    <property type="match status" value="1"/>
</dbReference>
<evidence type="ECO:0008006" key="16">
    <source>
        <dbReference type="Google" id="ProtNLM"/>
    </source>
</evidence>
<evidence type="ECO:0000256" key="12">
    <source>
        <dbReference type="ARBA" id="ARBA00023303"/>
    </source>
</evidence>
<evidence type="ECO:0000256" key="3">
    <source>
        <dbReference type="ARBA" id="ARBA00022475"/>
    </source>
</evidence>
<accession>A0AAW0PW98</accession>
<organism evidence="14 15">
    <name type="scientific">Mugilogobius chulae</name>
    <name type="common">yellowstripe goby</name>
    <dbReference type="NCBI Taxonomy" id="88201"/>
    <lineage>
        <taxon>Eukaryota</taxon>
        <taxon>Metazoa</taxon>
        <taxon>Chordata</taxon>
        <taxon>Craniata</taxon>
        <taxon>Vertebrata</taxon>
        <taxon>Euteleostomi</taxon>
        <taxon>Actinopterygii</taxon>
        <taxon>Neopterygii</taxon>
        <taxon>Teleostei</taxon>
        <taxon>Neoteleostei</taxon>
        <taxon>Acanthomorphata</taxon>
        <taxon>Gobiaria</taxon>
        <taxon>Gobiiformes</taxon>
        <taxon>Gobioidei</taxon>
        <taxon>Gobiidae</taxon>
        <taxon>Gobionellinae</taxon>
        <taxon>Mugilogobius</taxon>
    </lineage>
</organism>
<dbReference type="InterPro" id="IPR051432">
    <property type="entry name" value="KCNMA1_auxiliary"/>
</dbReference>
<keyword evidence="10" id="KW-0472">Membrane</keyword>
<keyword evidence="11" id="KW-1015">Disulfide bond</keyword>
<evidence type="ECO:0000256" key="9">
    <source>
        <dbReference type="ARBA" id="ARBA00023065"/>
    </source>
</evidence>
<dbReference type="EMBL" id="JBBPFD010000002">
    <property type="protein sequence ID" value="KAK7939983.1"/>
    <property type="molecule type" value="Genomic_DNA"/>
</dbReference>
<comment type="caution">
    <text evidence="14">The sequence shown here is derived from an EMBL/GenBank/DDBJ whole genome shotgun (WGS) entry which is preliminary data.</text>
</comment>
<evidence type="ECO:0000256" key="6">
    <source>
        <dbReference type="ARBA" id="ARBA00022729"/>
    </source>
</evidence>
<keyword evidence="5" id="KW-0812">Transmembrane</keyword>
<evidence type="ECO:0000256" key="11">
    <source>
        <dbReference type="ARBA" id="ARBA00023157"/>
    </source>
</evidence>
<dbReference type="SMART" id="SM00369">
    <property type="entry name" value="LRR_TYP"/>
    <property type="match status" value="3"/>
</dbReference>
<proteinExistence type="predicted"/>
<dbReference type="Proteomes" id="UP001460270">
    <property type="component" value="Unassembled WGS sequence"/>
</dbReference>
<dbReference type="PANTHER" id="PTHR46473:SF10">
    <property type="entry name" value="LD45603P-RELATED"/>
    <property type="match status" value="1"/>
</dbReference>
<keyword evidence="2" id="KW-0813">Transport</keyword>
<dbReference type="Pfam" id="PF13855">
    <property type="entry name" value="LRR_8"/>
    <property type="match status" value="1"/>
</dbReference>
<keyword evidence="12" id="KW-0407">Ion channel</keyword>
<reference evidence="15" key="1">
    <citation type="submission" date="2024-04" db="EMBL/GenBank/DDBJ databases">
        <title>Salinicola lusitanus LLJ914,a marine bacterium isolated from the Okinawa Trough.</title>
        <authorList>
            <person name="Li J."/>
        </authorList>
    </citation>
    <scope>NUCLEOTIDE SEQUENCE [LARGE SCALE GENOMIC DNA]</scope>
</reference>